<feature type="region of interest" description="Disordered" evidence="2">
    <location>
        <begin position="464"/>
        <end position="625"/>
    </location>
</feature>
<feature type="coiled-coil region" evidence="1">
    <location>
        <begin position="378"/>
        <end position="440"/>
    </location>
</feature>
<gene>
    <name evidence="4" type="ORF">AJ80_05366</name>
</gene>
<feature type="compositionally biased region" description="Basic and acidic residues" evidence="2">
    <location>
        <begin position="508"/>
        <end position="518"/>
    </location>
</feature>
<dbReference type="Proteomes" id="UP000224634">
    <property type="component" value="Unassembled WGS sequence"/>
</dbReference>
<protein>
    <submittedName>
        <fullName evidence="4">Uncharacterized protein</fullName>
    </submittedName>
</protein>
<dbReference type="OrthoDB" id="4184334at2759"/>
<feature type="transmembrane region" description="Helical" evidence="3">
    <location>
        <begin position="175"/>
        <end position="202"/>
    </location>
</feature>
<sequence length="625" mass="69835">MDLFGLICFSISMAMIGNYHAIPFTSIQPGLDFPMRMFKGIQFGYLFGTIGEILDIYIPTELAHAESNSLENTSLTNPSTLSPLETFIRNHSVPVSMVSPISSRSWTTHTLTCPVPSSTLASGIWVSLTTTFLTTTDVPTAEVVTPLSEISDGPWQLHEGLHVLPSNRRTFIESILLAFYATRILVAMGVSFIILLSTYTLYEQARLDFFHVSSKAKTAMYTFMIEAGAQMSEMSNRLNGVKTEMDGSLDKLMAQIQEEKAAALQRIAESRELHEEALEQTRNDREYFAKLADQMWRDHLPLPSPQDLLKEHITGFKQSLVESKEELDQEIDRLGLAIPGLIKTCELTVADLKRDKLGNIPNAMDELKDDLLDELSYLRDLKDALPDLKDLVRKVELETSDMEADLSGIQDRNDRTKKRIMDLEWDNSQLQARLARLEEELALSCMATKAANESSLQDYTAAESHGFSPTLSPISEDTMNEILGGSVRGDTGSCRGDNEDGEVDEPIEFDRFSNKDSGDGDDDNPGLSSNEDCESDNEDDEADELDKSSNRNSEDSDCDDKESVSSSELLERNMLYSSSDSEEEQQQQASSPINGARRRVERRTRDGARSRTSHRQADLPFPIDI</sequence>
<evidence type="ECO:0000256" key="1">
    <source>
        <dbReference type="SAM" id="Coils"/>
    </source>
</evidence>
<keyword evidence="1" id="KW-0175">Coiled coil</keyword>
<proteinExistence type="predicted"/>
<name>A0A2B7Y423_POLH7</name>
<dbReference type="AlphaFoldDB" id="A0A2B7Y423"/>
<organism evidence="4 5">
    <name type="scientific">Polytolypa hystricis (strain UAMH7299)</name>
    <dbReference type="NCBI Taxonomy" id="1447883"/>
    <lineage>
        <taxon>Eukaryota</taxon>
        <taxon>Fungi</taxon>
        <taxon>Dikarya</taxon>
        <taxon>Ascomycota</taxon>
        <taxon>Pezizomycotina</taxon>
        <taxon>Eurotiomycetes</taxon>
        <taxon>Eurotiomycetidae</taxon>
        <taxon>Onygenales</taxon>
        <taxon>Onygenales incertae sedis</taxon>
        <taxon>Polytolypa</taxon>
    </lineage>
</organism>
<accession>A0A2B7Y423</accession>
<feature type="compositionally biased region" description="Polar residues" evidence="2">
    <location>
        <begin position="467"/>
        <end position="477"/>
    </location>
</feature>
<feature type="compositionally biased region" description="Acidic residues" evidence="2">
    <location>
        <begin position="531"/>
        <end position="544"/>
    </location>
</feature>
<dbReference type="EMBL" id="PDNA01000078">
    <property type="protein sequence ID" value="PGH15990.1"/>
    <property type="molecule type" value="Genomic_DNA"/>
</dbReference>
<keyword evidence="3" id="KW-0812">Transmembrane</keyword>
<keyword evidence="3" id="KW-1133">Transmembrane helix</keyword>
<keyword evidence="5" id="KW-1185">Reference proteome</keyword>
<comment type="caution">
    <text evidence="4">The sequence shown here is derived from an EMBL/GenBank/DDBJ whole genome shotgun (WGS) entry which is preliminary data.</text>
</comment>
<evidence type="ECO:0000256" key="3">
    <source>
        <dbReference type="SAM" id="Phobius"/>
    </source>
</evidence>
<feature type="compositionally biased region" description="Basic and acidic residues" evidence="2">
    <location>
        <begin position="545"/>
        <end position="554"/>
    </location>
</feature>
<evidence type="ECO:0000313" key="5">
    <source>
        <dbReference type="Proteomes" id="UP000224634"/>
    </source>
</evidence>
<reference evidence="4 5" key="1">
    <citation type="submission" date="2017-10" db="EMBL/GenBank/DDBJ databases">
        <title>Comparative genomics in systemic dimorphic fungi from Ajellomycetaceae.</title>
        <authorList>
            <person name="Munoz J.F."/>
            <person name="Mcewen J.G."/>
            <person name="Clay O.K."/>
            <person name="Cuomo C.A."/>
        </authorList>
    </citation>
    <scope>NUCLEOTIDE SEQUENCE [LARGE SCALE GENOMIC DNA]</scope>
    <source>
        <strain evidence="4 5">UAMH7299</strain>
    </source>
</reference>
<evidence type="ECO:0000256" key="2">
    <source>
        <dbReference type="SAM" id="MobiDB-lite"/>
    </source>
</evidence>
<keyword evidence="3" id="KW-0472">Membrane</keyword>
<evidence type="ECO:0000313" key="4">
    <source>
        <dbReference type="EMBL" id="PGH15990.1"/>
    </source>
</evidence>
<feature type="coiled-coil region" evidence="1">
    <location>
        <begin position="253"/>
        <end position="284"/>
    </location>
</feature>